<proteinExistence type="predicted"/>
<evidence type="ECO:0000256" key="1">
    <source>
        <dbReference type="ARBA" id="ARBA00022801"/>
    </source>
</evidence>
<reference evidence="3 4" key="1">
    <citation type="journal article" date="2023" name="bioRxiv">
        <title>High-quality genome assemblies of four members of thePodospora anserinaspecies complex.</title>
        <authorList>
            <person name="Ament-Velasquez S.L."/>
            <person name="Vogan A.A."/>
            <person name="Wallerman O."/>
            <person name="Hartmann F."/>
            <person name="Gautier V."/>
            <person name="Silar P."/>
            <person name="Giraud T."/>
            <person name="Johannesson H."/>
        </authorList>
    </citation>
    <scope>NUCLEOTIDE SEQUENCE [LARGE SCALE GENOMIC DNA]</scope>
    <source>
        <strain evidence="3 4">CBS 411.78</strain>
    </source>
</reference>
<dbReference type="InterPro" id="IPR050114">
    <property type="entry name" value="UPF0173_UPF0282_UlaG_hydrolase"/>
</dbReference>
<keyword evidence="4" id="KW-1185">Reference proteome</keyword>
<protein>
    <recommendedName>
        <fullName evidence="2">Metallo-beta-lactamase domain-containing protein</fullName>
    </recommendedName>
</protein>
<dbReference type="PANTHER" id="PTHR43546:SF9">
    <property type="entry name" value="L-ASCORBATE-6-PHOSPHATE LACTONASE ULAG-RELATED"/>
    <property type="match status" value="1"/>
</dbReference>
<organism evidence="3 4">
    <name type="scientific">Podospora pseudopauciseta</name>
    <dbReference type="NCBI Taxonomy" id="2093780"/>
    <lineage>
        <taxon>Eukaryota</taxon>
        <taxon>Fungi</taxon>
        <taxon>Dikarya</taxon>
        <taxon>Ascomycota</taxon>
        <taxon>Pezizomycotina</taxon>
        <taxon>Sordariomycetes</taxon>
        <taxon>Sordariomycetidae</taxon>
        <taxon>Sordariales</taxon>
        <taxon>Podosporaceae</taxon>
        <taxon>Podospora</taxon>
    </lineage>
</organism>
<evidence type="ECO:0000313" key="3">
    <source>
        <dbReference type="EMBL" id="KAK4674192.1"/>
    </source>
</evidence>
<dbReference type="RefSeq" id="XP_062771514.1">
    <property type="nucleotide sequence ID" value="XM_062905413.1"/>
</dbReference>
<dbReference type="InterPro" id="IPR001279">
    <property type="entry name" value="Metallo-B-lactamas"/>
</dbReference>
<dbReference type="InterPro" id="IPR036866">
    <property type="entry name" value="RibonucZ/Hydroxyglut_hydro"/>
</dbReference>
<dbReference type="Pfam" id="PF12706">
    <property type="entry name" value="Lactamase_B_2"/>
    <property type="match status" value="1"/>
</dbReference>
<gene>
    <name evidence="3" type="ORF">QC763_0021830</name>
</gene>
<dbReference type="SUPFAM" id="SSF56281">
    <property type="entry name" value="Metallo-hydrolase/oxidoreductase"/>
    <property type="match status" value="1"/>
</dbReference>
<dbReference type="PANTHER" id="PTHR43546">
    <property type="entry name" value="UPF0173 METAL-DEPENDENT HYDROLASE MJ1163-RELATED"/>
    <property type="match status" value="1"/>
</dbReference>
<dbReference type="Proteomes" id="UP001326199">
    <property type="component" value="Unassembled WGS sequence"/>
</dbReference>
<evidence type="ECO:0000259" key="2">
    <source>
        <dbReference type="Pfam" id="PF12706"/>
    </source>
</evidence>
<keyword evidence="1" id="KW-0378">Hydrolase</keyword>
<sequence length="324" mass="35768">MESVALRHRELVYIRRWNFSRIYLDKPFRPFNLQAPVTPELLHLTYTLVVNLSIMTSSIKLSAPLSLTHIGTATALIHLGDDSNPVTLITDPFFSHAPFEFDMGLLVLKASIEPALGLANLPPIDAVLLSHEDHVDNLDEPGRRLLEGRIVLTTPDGAKNLAPRPGVKALQPWETVSIKLQGQTFEVTGTPCVHLPGGEVTGFILTTESFGKTDGKPNAIFFSGDTIYIPELAKMKEKYHISVALLNLGKATAPLPTGPLVITMDGAQAVKLFRELGADVLVPMHFESWDHFKEQREDLAQSFKAEGLDKEVLWLEPGKKTKLV</sequence>
<accession>A0ABR0I1G6</accession>
<comment type="caution">
    <text evidence="3">The sequence shown here is derived from an EMBL/GenBank/DDBJ whole genome shotgun (WGS) entry which is preliminary data.</text>
</comment>
<dbReference type="GeneID" id="87925375"/>
<name>A0ABR0I1G6_9PEZI</name>
<feature type="domain" description="Metallo-beta-lactamase" evidence="2">
    <location>
        <begin position="89"/>
        <end position="286"/>
    </location>
</feature>
<dbReference type="EMBL" id="JAFFHB010000001">
    <property type="protein sequence ID" value="KAK4674192.1"/>
    <property type="molecule type" value="Genomic_DNA"/>
</dbReference>
<evidence type="ECO:0000313" key="4">
    <source>
        <dbReference type="Proteomes" id="UP001326199"/>
    </source>
</evidence>
<dbReference type="Gene3D" id="3.60.15.10">
    <property type="entry name" value="Ribonuclease Z/Hydroxyacylglutathione hydrolase-like"/>
    <property type="match status" value="1"/>
</dbReference>